<feature type="transmembrane region" description="Helical" evidence="1">
    <location>
        <begin position="68"/>
        <end position="89"/>
    </location>
</feature>
<dbReference type="GO" id="GO:0016020">
    <property type="term" value="C:membrane"/>
    <property type="evidence" value="ECO:0007669"/>
    <property type="project" value="InterPro"/>
</dbReference>
<evidence type="ECO:0000256" key="1">
    <source>
        <dbReference type="SAM" id="Phobius"/>
    </source>
</evidence>
<dbReference type="PANTHER" id="PTHR22911:SF79">
    <property type="entry name" value="MOBA-LIKE NTP TRANSFERASE DOMAIN-CONTAINING PROTEIN"/>
    <property type="match status" value="1"/>
</dbReference>
<feature type="transmembrane region" description="Helical" evidence="1">
    <location>
        <begin position="95"/>
        <end position="117"/>
    </location>
</feature>
<feature type="transmembrane region" description="Helical" evidence="1">
    <location>
        <begin position="36"/>
        <end position="56"/>
    </location>
</feature>
<gene>
    <name evidence="3" type="ORF">KL86DPRO_11202</name>
</gene>
<feature type="domain" description="EamA" evidence="2">
    <location>
        <begin position="7"/>
        <end position="140"/>
    </location>
</feature>
<dbReference type="Pfam" id="PF00892">
    <property type="entry name" value="EamA"/>
    <property type="match status" value="2"/>
</dbReference>
<sequence>MSEIKSSLCILASGVLWGMLPLFIKFFAGQGFSPEQIVFTRMVFSTVLLVTWLGFFRPSLLRIRFSDSWCFVGTGIVSIMLFSYCYFRTVETANIALAALLLYTSPIFILFFSILFFRERMTKRKFLAVACTFAGCACITGVFSHGAPTVPWPVIAIGLGAGLFYSLYTIFGKYALLRYDSVTVTAHSFIFATVGTAFLIPLPETFARFTDPAVFLAACGMAVFSSLGAFGLYTLGLQGIAPSKAGVLVTVEPVVATLVGILVFHERAGIATAAGMALIISATILLGKTEKG</sequence>
<feature type="transmembrane region" description="Helical" evidence="1">
    <location>
        <begin position="7"/>
        <end position="24"/>
    </location>
</feature>
<feature type="transmembrane region" description="Helical" evidence="1">
    <location>
        <begin position="245"/>
        <end position="264"/>
    </location>
</feature>
<dbReference type="AlphaFoldDB" id="A0A212JD42"/>
<dbReference type="Gene3D" id="1.10.3730.20">
    <property type="match status" value="2"/>
</dbReference>
<protein>
    <recommendedName>
        <fullName evidence="2">EamA domain-containing protein</fullName>
    </recommendedName>
</protein>
<evidence type="ECO:0000259" key="2">
    <source>
        <dbReference type="Pfam" id="PF00892"/>
    </source>
</evidence>
<reference evidence="3" key="1">
    <citation type="submission" date="2016-04" db="EMBL/GenBank/DDBJ databases">
        <authorList>
            <person name="Evans L.H."/>
            <person name="Alamgir A."/>
            <person name="Owens N."/>
            <person name="Weber N.D."/>
            <person name="Virtaneva K."/>
            <person name="Barbian K."/>
            <person name="Babar A."/>
            <person name="Rosenke K."/>
        </authorList>
    </citation>
    <scope>NUCLEOTIDE SEQUENCE</scope>
    <source>
        <strain evidence="3">86</strain>
    </source>
</reference>
<dbReference type="SUPFAM" id="SSF103481">
    <property type="entry name" value="Multidrug resistance efflux transporter EmrE"/>
    <property type="match status" value="2"/>
</dbReference>
<evidence type="ECO:0000313" key="3">
    <source>
        <dbReference type="EMBL" id="SBV97351.1"/>
    </source>
</evidence>
<dbReference type="InterPro" id="IPR000620">
    <property type="entry name" value="EamA_dom"/>
</dbReference>
<accession>A0A212JD42</accession>
<feature type="transmembrane region" description="Helical" evidence="1">
    <location>
        <begin position="182"/>
        <end position="202"/>
    </location>
</feature>
<feature type="transmembrane region" description="Helical" evidence="1">
    <location>
        <begin position="270"/>
        <end position="287"/>
    </location>
</feature>
<keyword evidence="1" id="KW-0812">Transmembrane</keyword>
<keyword evidence="1" id="KW-1133">Transmembrane helix</keyword>
<feature type="transmembrane region" description="Helical" evidence="1">
    <location>
        <begin position="126"/>
        <end position="144"/>
    </location>
</feature>
<feature type="domain" description="EamA" evidence="2">
    <location>
        <begin position="155"/>
        <end position="286"/>
    </location>
</feature>
<dbReference type="InterPro" id="IPR037185">
    <property type="entry name" value="EmrE-like"/>
</dbReference>
<dbReference type="PANTHER" id="PTHR22911">
    <property type="entry name" value="ACYL-MALONYL CONDENSING ENZYME-RELATED"/>
    <property type="match status" value="1"/>
</dbReference>
<name>A0A212JD42_9DELT</name>
<feature type="transmembrane region" description="Helical" evidence="1">
    <location>
        <begin position="150"/>
        <end position="170"/>
    </location>
</feature>
<proteinExistence type="predicted"/>
<feature type="transmembrane region" description="Helical" evidence="1">
    <location>
        <begin position="214"/>
        <end position="233"/>
    </location>
</feature>
<organism evidence="3">
    <name type="scientific">uncultured delta proteobacterium</name>
    <dbReference type="NCBI Taxonomy" id="34034"/>
    <lineage>
        <taxon>Bacteria</taxon>
        <taxon>Deltaproteobacteria</taxon>
        <taxon>environmental samples</taxon>
    </lineage>
</organism>
<keyword evidence="1" id="KW-0472">Membrane</keyword>
<dbReference type="EMBL" id="FLUQ01000001">
    <property type="protein sequence ID" value="SBV97351.1"/>
    <property type="molecule type" value="Genomic_DNA"/>
</dbReference>